<keyword evidence="1" id="KW-0560">Oxidoreductase</keyword>
<dbReference type="SUPFAM" id="SSF55347">
    <property type="entry name" value="Glyceraldehyde-3-phosphate dehydrogenase-like, C-terminal domain"/>
    <property type="match status" value="1"/>
</dbReference>
<dbReference type="Gene3D" id="3.30.360.10">
    <property type="entry name" value="Dihydrodipicolinate Reductase, domain 2"/>
    <property type="match status" value="1"/>
</dbReference>
<protein>
    <submittedName>
        <fullName evidence="3">Glyceraldehyde-3-phosphate dehydrogenase</fullName>
    </submittedName>
</protein>
<evidence type="ECO:0000313" key="3">
    <source>
        <dbReference type="EMBL" id="AEX37080.1"/>
    </source>
</evidence>
<dbReference type="PRINTS" id="PR00078">
    <property type="entry name" value="G3PDHDRGNASE"/>
</dbReference>
<sequence length="145" mass="15566">LNDAIPIERGLDESIHRYTTDQKIIDYTRTDVGRARAAGRSMIPTTPAPARAVGEVLPELNDKRGWLAVRGPTTNVWMTDMTFTPKRETSSDGVNQLLKAGAEGSPLKGVLANSKDRLASIDYNGHPGNFTVDTFEAAGIGGSVV</sequence>
<feature type="domain" description="Glyceraldehyde 3-phosphate dehydrogenase catalytic" evidence="2">
    <location>
        <begin position="1"/>
        <end position="138"/>
    </location>
</feature>
<gene>
    <name evidence="3" type="primary">GAPDH</name>
</gene>
<dbReference type="EMBL" id="HQ881246">
    <property type="protein sequence ID" value="AEX37080.1"/>
    <property type="molecule type" value="Genomic_DNA"/>
</dbReference>
<evidence type="ECO:0000259" key="2">
    <source>
        <dbReference type="Pfam" id="PF02800"/>
    </source>
</evidence>
<feature type="non-terminal residue" evidence="3">
    <location>
        <position position="1"/>
    </location>
</feature>
<organism evidence="3">
    <name type="scientific">Sphingomonas sp. 624</name>
    <dbReference type="NCBI Taxonomy" id="1042686"/>
    <lineage>
        <taxon>Bacteria</taxon>
        <taxon>Pseudomonadati</taxon>
        <taxon>Pseudomonadota</taxon>
        <taxon>Alphaproteobacteria</taxon>
        <taxon>Sphingomonadales</taxon>
        <taxon>Sphingomonadaceae</taxon>
        <taxon>Sphingomonas</taxon>
    </lineage>
</organism>
<dbReference type="Pfam" id="PF02800">
    <property type="entry name" value="Gp_dh_C"/>
    <property type="match status" value="1"/>
</dbReference>
<dbReference type="InterPro" id="IPR020831">
    <property type="entry name" value="GlycerAld/Erythrose_P_DH"/>
</dbReference>
<evidence type="ECO:0000256" key="1">
    <source>
        <dbReference type="ARBA" id="ARBA00023002"/>
    </source>
</evidence>
<name>I1TFU3_9SPHN</name>
<dbReference type="PANTHER" id="PTHR43148">
    <property type="entry name" value="GLYCERALDEHYDE-3-PHOSPHATE DEHYDROGENASE 2"/>
    <property type="match status" value="1"/>
</dbReference>
<dbReference type="AlphaFoldDB" id="I1TFU3"/>
<dbReference type="InterPro" id="IPR020829">
    <property type="entry name" value="GlycerAld_3-P_DH_cat"/>
</dbReference>
<proteinExistence type="predicted"/>
<dbReference type="GO" id="GO:0016620">
    <property type="term" value="F:oxidoreductase activity, acting on the aldehyde or oxo group of donors, NAD or NADP as acceptor"/>
    <property type="evidence" value="ECO:0007669"/>
    <property type="project" value="InterPro"/>
</dbReference>
<feature type="non-terminal residue" evidence="3">
    <location>
        <position position="145"/>
    </location>
</feature>
<accession>I1TFU3</accession>
<reference evidence="3" key="1">
    <citation type="submission" date="2011-01" db="EMBL/GenBank/DDBJ databases">
        <title>Population structure and evolution of aquatic Sphingomonadaceae.</title>
        <authorList>
            <person name="Chen H."/>
            <person name="Jogler M."/>
            <person name="Sikorski J."/>
            <person name="Overmann J."/>
        </authorList>
    </citation>
    <scope>NUCLEOTIDE SEQUENCE</scope>
    <source>
        <strain evidence="3">624</strain>
    </source>
</reference>